<keyword evidence="2" id="KW-1185">Reference proteome</keyword>
<dbReference type="EMBL" id="BAAASE010000008">
    <property type="protein sequence ID" value="GAA2413320.1"/>
    <property type="molecule type" value="Genomic_DNA"/>
</dbReference>
<gene>
    <name evidence="1" type="ORF">GCM10010255_58530</name>
</gene>
<evidence type="ECO:0000313" key="2">
    <source>
        <dbReference type="Proteomes" id="UP001499986"/>
    </source>
</evidence>
<name>A0ABP5VY91_9ACTN</name>
<proteinExistence type="predicted"/>
<evidence type="ECO:0000313" key="1">
    <source>
        <dbReference type="EMBL" id="GAA2413320.1"/>
    </source>
</evidence>
<protein>
    <submittedName>
        <fullName evidence="1">Uncharacterized protein</fullName>
    </submittedName>
</protein>
<reference evidence="2" key="1">
    <citation type="journal article" date="2019" name="Int. J. Syst. Evol. Microbiol.">
        <title>The Global Catalogue of Microorganisms (GCM) 10K type strain sequencing project: providing services to taxonomists for standard genome sequencing and annotation.</title>
        <authorList>
            <consortium name="The Broad Institute Genomics Platform"/>
            <consortium name="The Broad Institute Genome Sequencing Center for Infectious Disease"/>
            <person name="Wu L."/>
            <person name="Ma J."/>
        </authorList>
    </citation>
    <scope>NUCLEOTIDE SEQUENCE [LARGE SCALE GENOMIC DNA]</scope>
    <source>
        <strain evidence="2">JCM 4358</strain>
    </source>
</reference>
<comment type="caution">
    <text evidence="1">The sequence shown here is derived from an EMBL/GenBank/DDBJ whole genome shotgun (WGS) entry which is preliminary data.</text>
</comment>
<organism evidence="1 2">
    <name type="scientific">Streptomyces coeruleofuscus</name>
    <dbReference type="NCBI Taxonomy" id="66879"/>
    <lineage>
        <taxon>Bacteria</taxon>
        <taxon>Bacillati</taxon>
        <taxon>Actinomycetota</taxon>
        <taxon>Actinomycetes</taxon>
        <taxon>Kitasatosporales</taxon>
        <taxon>Streptomycetaceae</taxon>
        <taxon>Streptomyces</taxon>
    </lineage>
</organism>
<dbReference type="Proteomes" id="UP001499986">
    <property type="component" value="Unassembled WGS sequence"/>
</dbReference>
<sequence length="75" mass="7848">MARISWNTLLAESIVSTSPALVRVLRDSAGIRRERVKCGAAGGATGRSDKSAEWRTQETGIAAGGRAPGVREIPA</sequence>
<accession>A0ABP5VY91</accession>